<feature type="domain" description="Peptidase M14" evidence="4">
    <location>
        <begin position="188"/>
        <end position="479"/>
    </location>
</feature>
<dbReference type="Proteomes" id="UP000613740">
    <property type="component" value="Unassembled WGS sequence"/>
</dbReference>
<dbReference type="Pfam" id="PF00246">
    <property type="entry name" value="Peptidase_M14"/>
    <property type="match status" value="1"/>
</dbReference>
<dbReference type="OrthoDB" id="10253041at2759"/>
<dbReference type="InterPro" id="IPR040626">
    <property type="entry name" value="Pepdidase_M14_N"/>
</dbReference>
<dbReference type="GO" id="GO:0004181">
    <property type="term" value="F:metallocarboxypeptidase activity"/>
    <property type="evidence" value="ECO:0007669"/>
    <property type="project" value="InterPro"/>
</dbReference>
<dbReference type="InterPro" id="IPR050821">
    <property type="entry name" value="Cytosolic_carboxypeptidase"/>
</dbReference>
<evidence type="ECO:0000256" key="2">
    <source>
        <dbReference type="ARBA" id="ARBA00005988"/>
    </source>
</evidence>
<dbReference type="EMBL" id="JAEHOD010000039">
    <property type="protein sequence ID" value="KAG2439862.1"/>
    <property type="molecule type" value="Genomic_DNA"/>
</dbReference>
<protein>
    <recommendedName>
        <fullName evidence="4">Peptidase M14 domain-containing protein</fullName>
    </recommendedName>
</protein>
<evidence type="ECO:0000256" key="3">
    <source>
        <dbReference type="PROSITE-ProRule" id="PRU01379"/>
    </source>
</evidence>
<reference evidence="5" key="1">
    <citation type="journal article" date="2020" name="bioRxiv">
        <title>Comparative genomics of Chlamydomonas.</title>
        <authorList>
            <person name="Craig R.J."/>
            <person name="Hasan A.R."/>
            <person name="Ness R.W."/>
            <person name="Keightley P.D."/>
        </authorList>
    </citation>
    <scope>NUCLEOTIDE SEQUENCE</scope>
    <source>
        <strain evidence="5">CCAP 11/173</strain>
    </source>
</reference>
<dbReference type="GO" id="GO:0006508">
    <property type="term" value="P:proteolysis"/>
    <property type="evidence" value="ECO:0007669"/>
    <property type="project" value="InterPro"/>
</dbReference>
<dbReference type="Gene3D" id="3.40.630.10">
    <property type="entry name" value="Zn peptidases"/>
    <property type="match status" value="1"/>
</dbReference>
<evidence type="ECO:0000259" key="4">
    <source>
        <dbReference type="PROSITE" id="PS52035"/>
    </source>
</evidence>
<evidence type="ECO:0000313" key="6">
    <source>
        <dbReference type="Proteomes" id="UP000613740"/>
    </source>
</evidence>
<dbReference type="SUPFAM" id="SSF53187">
    <property type="entry name" value="Zn-dependent exopeptidases"/>
    <property type="match status" value="1"/>
</dbReference>
<name>A0A835TA37_9CHLO</name>
<proteinExistence type="inferred from homology"/>
<evidence type="ECO:0000313" key="5">
    <source>
        <dbReference type="EMBL" id="KAG2439862.1"/>
    </source>
</evidence>
<dbReference type="PANTHER" id="PTHR12756">
    <property type="entry name" value="CYTOSOLIC CARBOXYPEPTIDASE"/>
    <property type="match status" value="1"/>
</dbReference>
<gene>
    <name evidence="5" type="ORF">HYH02_010494</name>
</gene>
<feature type="active site" description="Proton donor/acceptor" evidence="3">
    <location>
        <position position="443"/>
    </location>
</feature>
<comment type="caution">
    <text evidence="5">The sequence shown here is derived from an EMBL/GenBank/DDBJ whole genome shotgun (WGS) entry which is preliminary data.</text>
</comment>
<accession>A0A835TA37</accession>
<comment type="cofactor">
    <cofactor evidence="1">
        <name>Zn(2+)</name>
        <dbReference type="ChEBI" id="CHEBI:29105"/>
    </cofactor>
</comment>
<dbReference type="CDD" id="cd06234">
    <property type="entry name" value="M14_PaCCP-like"/>
    <property type="match status" value="1"/>
</dbReference>
<dbReference type="AlphaFoldDB" id="A0A835TA37"/>
<organism evidence="5 6">
    <name type="scientific">Chlamydomonas schloesseri</name>
    <dbReference type="NCBI Taxonomy" id="2026947"/>
    <lineage>
        <taxon>Eukaryota</taxon>
        <taxon>Viridiplantae</taxon>
        <taxon>Chlorophyta</taxon>
        <taxon>core chlorophytes</taxon>
        <taxon>Chlorophyceae</taxon>
        <taxon>CS clade</taxon>
        <taxon>Chlamydomonadales</taxon>
        <taxon>Chlamydomonadaceae</taxon>
        <taxon>Chlamydomonas</taxon>
    </lineage>
</organism>
<sequence>MSCRQLTRASAGWMLDRALPSAQLAASALRSATARDCGHRRLHIGRAAAAAAVHATHTPAAAAALAQHGYHISSAMDAGNIEVVGVSDGGKAIDLNIRPDPYCETDKRAHYQWFHFKLAGVAGRELSLRLLNAGGASYGPGWEGYQACASHDLEDWYRVPTAYDAASGVVTITHQPGAADVVHYAFFAPYSLDRHAALLGRLQRAALPAGGPAAGGSAGGSAGPAAPVRVRVLGSTIDGRDIDLVQVGPSTSASPPPSNGTAPLLRVWVVARQHPGESMASWFAEGLLERLTDPQDGVARRLLEKAVFYVVPNCCPDGSFRGHLRTNAAGVNLNRTWADPHPAISPESFHVRNEMDRTGVDLFLDVHGDEELPHVFVVGNNGIPAWGPRLEGLQAAFCDAFKRHAPEFQTAKGYPLDVANTANMGIASKQIGQRFGCLALTLEMPFKDSADLPDPRVGWSGGRAKRLGAAVLGAILEVAPQLRGACSAVECVEAGYSVRGPRSEC</sequence>
<dbReference type="Pfam" id="PF18027">
    <property type="entry name" value="Pepdidase_M14_N"/>
    <property type="match status" value="1"/>
</dbReference>
<keyword evidence="6" id="KW-1185">Reference proteome</keyword>
<dbReference type="GO" id="GO:0008270">
    <property type="term" value="F:zinc ion binding"/>
    <property type="evidence" value="ECO:0007669"/>
    <property type="project" value="InterPro"/>
</dbReference>
<evidence type="ECO:0000256" key="1">
    <source>
        <dbReference type="ARBA" id="ARBA00001947"/>
    </source>
</evidence>
<dbReference type="InterPro" id="IPR000834">
    <property type="entry name" value="Peptidase_M14"/>
</dbReference>
<dbReference type="PANTHER" id="PTHR12756:SF11">
    <property type="entry name" value="CYTOSOLIC CARBOXYPEPTIDASE 1"/>
    <property type="match status" value="1"/>
</dbReference>
<dbReference type="Gene3D" id="2.60.40.3120">
    <property type="match status" value="1"/>
</dbReference>
<comment type="similarity">
    <text evidence="2 3">Belongs to the peptidase M14 family.</text>
</comment>
<dbReference type="PROSITE" id="PS52035">
    <property type="entry name" value="PEPTIDASE_M14"/>
    <property type="match status" value="1"/>
</dbReference>